<evidence type="ECO:0000256" key="6">
    <source>
        <dbReference type="ARBA" id="ARBA00023155"/>
    </source>
</evidence>
<keyword evidence="5 9" id="KW-0238">DNA-binding</keyword>
<dbReference type="FunFam" id="1.10.10.60:FF:000229">
    <property type="entry name" value="Homeobox-leucine zipper protein HDG1"/>
    <property type="match status" value="1"/>
</dbReference>
<keyword evidence="6 9" id="KW-0371">Homeobox</keyword>
<evidence type="ECO:0000256" key="1">
    <source>
        <dbReference type="ARBA" id="ARBA00004123"/>
    </source>
</evidence>
<dbReference type="GO" id="GO:0005634">
    <property type="term" value="C:nucleus"/>
    <property type="evidence" value="ECO:0007669"/>
    <property type="project" value="UniProtKB-SubCell"/>
</dbReference>
<evidence type="ECO:0000256" key="11">
    <source>
        <dbReference type="SAM" id="MobiDB-lite"/>
    </source>
</evidence>
<feature type="domain" description="Homeobox" evidence="12">
    <location>
        <begin position="19"/>
        <end position="79"/>
    </location>
</feature>
<name>A0A8S0TZS8_OLEEU</name>
<sequence>MDSGYGGSGSGNEQTSNSQRGKKPCRRHTTQQIQQLEAFFKECPYPDENQTRQLSRELALDPKQIKFWFQNKRTQAKAQHERAENITLRSENERIQCENLAMKEALNNVICRTCGGPRLGEEEKQCNIQKLRMENYLLKKEHERKLNSYSSFMGKLPTSLQAASLGVRSPLNVPGKQFFSQGMEGRPIDPEQISWRVSLHHSNLGKYRRRRSQSLLEPIYKLVIQATSMTT</sequence>
<dbReference type="Pfam" id="PF00046">
    <property type="entry name" value="Homeodomain"/>
    <property type="match status" value="1"/>
</dbReference>
<dbReference type="Gene3D" id="1.10.10.60">
    <property type="entry name" value="Homeodomain-like"/>
    <property type="match status" value="1"/>
</dbReference>
<evidence type="ECO:0000256" key="9">
    <source>
        <dbReference type="PROSITE-ProRule" id="PRU00108"/>
    </source>
</evidence>
<comment type="caution">
    <text evidence="13">The sequence shown here is derived from an EMBL/GenBank/DDBJ whole genome shotgun (WGS) entry which is preliminary data.</text>
</comment>
<dbReference type="PROSITE" id="PS50071">
    <property type="entry name" value="HOMEOBOX_2"/>
    <property type="match status" value="1"/>
</dbReference>
<gene>
    <name evidence="13" type="ORF">OLEA9_A008933</name>
</gene>
<dbReference type="InterPro" id="IPR009057">
    <property type="entry name" value="Homeodomain-like_sf"/>
</dbReference>
<feature type="DNA-binding region" description="Homeobox" evidence="9">
    <location>
        <begin position="21"/>
        <end position="80"/>
    </location>
</feature>
<dbReference type="Gramene" id="OE9A008933T1">
    <property type="protein sequence ID" value="OE9A008933C1"/>
    <property type="gene ID" value="OE9A008933"/>
</dbReference>
<dbReference type="SMART" id="SM00389">
    <property type="entry name" value="HOX"/>
    <property type="match status" value="1"/>
</dbReference>
<keyword evidence="7" id="KW-0804">Transcription</keyword>
<reference evidence="13 14" key="1">
    <citation type="submission" date="2019-12" db="EMBL/GenBank/DDBJ databases">
        <authorList>
            <person name="Alioto T."/>
            <person name="Alioto T."/>
            <person name="Gomez Garrido J."/>
        </authorList>
    </citation>
    <scope>NUCLEOTIDE SEQUENCE [LARGE SCALE GENOMIC DNA]</scope>
</reference>
<dbReference type="PROSITE" id="PS00027">
    <property type="entry name" value="HOMEOBOX_1"/>
    <property type="match status" value="1"/>
</dbReference>
<comment type="similarity">
    <text evidence="2">Belongs to the HD-ZIP homeobox family. Class IV subfamily.</text>
</comment>
<evidence type="ECO:0000259" key="12">
    <source>
        <dbReference type="PROSITE" id="PS50071"/>
    </source>
</evidence>
<dbReference type="InterPro" id="IPR017970">
    <property type="entry name" value="Homeobox_CS"/>
</dbReference>
<keyword evidence="14" id="KW-1185">Reference proteome</keyword>
<evidence type="ECO:0000256" key="7">
    <source>
        <dbReference type="ARBA" id="ARBA00023163"/>
    </source>
</evidence>
<evidence type="ECO:0000256" key="8">
    <source>
        <dbReference type="ARBA" id="ARBA00023242"/>
    </source>
</evidence>
<evidence type="ECO:0000313" key="13">
    <source>
        <dbReference type="EMBL" id="CAA3011130.1"/>
    </source>
</evidence>
<dbReference type="GO" id="GO:0000981">
    <property type="term" value="F:DNA-binding transcription factor activity, RNA polymerase II-specific"/>
    <property type="evidence" value="ECO:0007669"/>
    <property type="project" value="InterPro"/>
</dbReference>
<dbReference type="AlphaFoldDB" id="A0A8S0TZS8"/>
<accession>A0A8S0TZS8</accession>
<evidence type="ECO:0000256" key="2">
    <source>
        <dbReference type="ARBA" id="ARBA00006789"/>
    </source>
</evidence>
<dbReference type="EMBL" id="CACTIH010007359">
    <property type="protein sequence ID" value="CAA3011130.1"/>
    <property type="molecule type" value="Genomic_DNA"/>
</dbReference>
<dbReference type="InterPro" id="IPR001356">
    <property type="entry name" value="HD"/>
</dbReference>
<comment type="subcellular location">
    <subcellularLocation>
        <location evidence="1 9 10">Nucleus</location>
    </subcellularLocation>
</comment>
<dbReference type="PANTHER" id="PTHR45654:SF9">
    <property type="entry name" value="HOMEOBOX-LEUCINE ZIPPER PROTEIN HDG10-RELATED"/>
    <property type="match status" value="1"/>
</dbReference>
<organism evidence="13 14">
    <name type="scientific">Olea europaea subsp. europaea</name>
    <dbReference type="NCBI Taxonomy" id="158383"/>
    <lineage>
        <taxon>Eukaryota</taxon>
        <taxon>Viridiplantae</taxon>
        <taxon>Streptophyta</taxon>
        <taxon>Embryophyta</taxon>
        <taxon>Tracheophyta</taxon>
        <taxon>Spermatophyta</taxon>
        <taxon>Magnoliopsida</taxon>
        <taxon>eudicotyledons</taxon>
        <taxon>Gunneridae</taxon>
        <taxon>Pentapetalae</taxon>
        <taxon>asterids</taxon>
        <taxon>lamiids</taxon>
        <taxon>Lamiales</taxon>
        <taxon>Oleaceae</taxon>
        <taxon>Oleeae</taxon>
        <taxon>Olea</taxon>
    </lineage>
</organism>
<dbReference type="Proteomes" id="UP000594638">
    <property type="component" value="Unassembled WGS sequence"/>
</dbReference>
<dbReference type="OrthoDB" id="6159439at2759"/>
<evidence type="ECO:0000256" key="5">
    <source>
        <dbReference type="ARBA" id="ARBA00023125"/>
    </source>
</evidence>
<keyword evidence="8 9" id="KW-0539">Nucleus</keyword>
<feature type="compositionally biased region" description="Gly residues" evidence="11">
    <location>
        <begin position="1"/>
        <end position="10"/>
    </location>
</feature>
<proteinExistence type="inferred from homology"/>
<evidence type="ECO:0000256" key="4">
    <source>
        <dbReference type="ARBA" id="ARBA00023054"/>
    </source>
</evidence>
<protein>
    <submittedName>
        <fullName evidence="13">Homeobox-leucine zipper HDG11-like</fullName>
    </submittedName>
</protein>
<dbReference type="InterPro" id="IPR042160">
    <property type="entry name" value="HD-Zip_IV"/>
</dbReference>
<feature type="region of interest" description="Disordered" evidence="11">
    <location>
        <begin position="1"/>
        <end position="29"/>
    </location>
</feature>
<evidence type="ECO:0000256" key="3">
    <source>
        <dbReference type="ARBA" id="ARBA00023015"/>
    </source>
</evidence>
<dbReference type="SUPFAM" id="SSF46689">
    <property type="entry name" value="Homeodomain-like"/>
    <property type="match status" value="1"/>
</dbReference>
<evidence type="ECO:0000256" key="10">
    <source>
        <dbReference type="RuleBase" id="RU000682"/>
    </source>
</evidence>
<keyword evidence="4" id="KW-0175">Coiled coil</keyword>
<dbReference type="CDD" id="cd00086">
    <property type="entry name" value="homeodomain"/>
    <property type="match status" value="1"/>
</dbReference>
<keyword evidence="3" id="KW-0805">Transcription regulation</keyword>
<dbReference type="PANTHER" id="PTHR45654">
    <property type="entry name" value="HOMEOBOX-LEUCINE ZIPPER PROTEIN MERISTEM L1"/>
    <property type="match status" value="1"/>
</dbReference>
<dbReference type="GO" id="GO:0003677">
    <property type="term" value="F:DNA binding"/>
    <property type="evidence" value="ECO:0007669"/>
    <property type="project" value="UniProtKB-UniRule"/>
</dbReference>
<feature type="compositionally biased region" description="Basic residues" evidence="11">
    <location>
        <begin position="20"/>
        <end position="29"/>
    </location>
</feature>
<evidence type="ECO:0000313" key="14">
    <source>
        <dbReference type="Proteomes" id="UP000594638"/>
    </source>
</evidence>